<name>A0A9E9C115_9VIRU</name>
<accession>A0A9E9C115</accession>
<dbReference type="EMBL" id="OP721245">
    <property type="protein sequence ID" value="WAK79902.1"/>
    <property type="molecule type" value="Genomic_RNA"/>
</dbReference>
<proteinExistence type="predicted"/>
<evidence type="ECO:0008006" key="2">
    <source>
        <dbReference type="Google" id="ProtNLM"/>
    </source>
</evidence>
<protein>
    <recommendedName>
        <fullName evidence="2">Coat protein</fullName>
    </recommendedName>
</protein>
<organism evidence="1">
    <name type="scientific">Deltaflexiviridae sp</name>
    <dbReference type="NCBI Taxonomy" id="2809074"/>
    <lineage>
        <taxon>Viruses</taxon>
        <taxon>Riboviria</taxon>
        <taxon>Orthornavirae</taxon>
        <taxon>Kitrinoviricota</taxon>
        <taxon>Alsuviricetes</taxon>
        <taxon>Tymovirales</taxon>
        <taxon>Deltaflexiviridae</taxon>
    </lineage>
</organism>
<reference evidence="1" key="1">
    <citation type="submission" date="2022-10" db="EMBL/GenBank/DDBJ databases">
        <title>Novel Divergent Members of the Kitrinoviricota Discovered through Metagenomics in the Intestinal Contents of Red-backed Voles (Clethrionomys gapperi).</title>
        <authorList>
            <person name="Canuti M."/>
            <person name="Rodrigues B."/>
            <person name="Lang A.S."/>
            <person name="Dufour S.C."/>
            <person name="Verhoeven J.T.P."/>
        </authorList>
    </citation>
    <scope>NUCLEOTIDE SEQUENCE</scope>
    <source>
        <strain evidence="1">Ivanta</strain>
    </source>
</reference>
<evidence type="ECO:0000313" key="1">
    <source>
        <dbReference type="EMBL" id="WAK79902.1"/>
    </source>
</evidence>
<sequence>MNANANILSPEATETHTAPTTVANVAPALTGYAPVAPAYTLPFAMEFTLKLDKVKTGFVSRYFTDHPGFLAVAGNYLYQNVESLSIRLIKPVGINAELYFGLVAENDVYLTADDPPDVDQDRSILALERSGYTVYQPIVSNNTLTESYDLSPSWPIGLSTSVLPAIAPLQRPKIAFGIRSLTELQVTIRGRITGKARVSGQGYIVLG</sequence>